<organism evidence="2 3">
    <name type="scientific">Tilletia horrida</name>
    <dbReference type="NCBI Taxonomy" id="155126"/>
    <lineage>
        <taxon>Eukaryota</taxon>
        <taxon>Fungi</taxon>
        <taxon>Dikarya</taxon>
        <taxon>Basidiomycota</taxon>
        <taxon>Ustilaginomycotina</taxon>
        <taxon>Exobasidiomycetes</taxon>
        <taxon>Tilletiales</taxon>
        <taxon>Tilletiaceae</taxon>
        <taxon>Tilletia</taxon>
    </lineage>
</organism>
<feature type="region of interest" description="Disordered" evidence="1">
    <location>
        <begin position="153"/>
        <end position="261"/>
    </location>
</feature>
<feature type="compositionally biased region" description="Low complexity" evidence="1">
    <location>
        <begin position="541"/>
        <end position="569"/>
    </location>
</feature>
<feature type="compositionally biased region" description="Low complexity" evidence="1">
    <location>
        <begin position="777"/>
        <end position="786"/>
    </location>
</feature>
<sequence length="1188" mass="124573">MAKLVAATSQGSSEGGGAGDIGDIGLLAMRPDTTSPPTASTSAGSTTPLPVPPPKQQQQQQQSTATLDLSQHQRELLQRWFVAVGCVNFDLHKGPELEFLAPALDLTTEEKDTIAFSSFPDTAIFDSGHAVFSWRMRTGPVGLPLPAPCERFESQPLSKAESKRTSASAKRRSFFRVGSDSTPAAAPAASSSTPPFPDLALPSPTSGFKLQSSTPSSSQSMGRTQSATSPSTPAHAEIGDGRTGLLGSPEGTTSRLNGSSSHGAMHALFKLNGTASNISSRSDKDKDKEAHRNHFREFVNLLSRPSQQHANGATGPSSSSDPNIVRSPTFKSINPFSAGSRNSDAAHHEQALSQQPHGSPLDQGWEVVPEHHSPPSTISDRARQDLNRSPAPNFASAKPASGALLLQPVPATASTLPLPSPNSDSISQVESLGPSPATQSPSAKGSNLQGPYFPSLALQSSTYVYGYVFFQQRPDASIRRGYFQKSLVLLSHLPLFGMPAPSITKPVELPLLGTMIRIDLSTTKLSEVSSQDVPYEEAPVTSSRTKSGKSSTRPGSSSSQSASRTLATSEKTVPAINNKKAIQLPDNLSPRSSILETLPGDLLSDLWLLWECLLIGEPIIVLGPEPCAASSAVWHLHNLLQPLRLGADWRPYMNLNDRDFAHVLPASGHLSEDAHSRKSNVATTVSLTPHSSIGLLGVSNPFFVQSPACCGWTVLRVEGCSDAKIERPSGELARVMAPTATPQAAKVGLGSTAASANGSSAGTGVGKGGSKAGHAGGAAPAQHAPGLTSRRKRRVHKDRVLLKQLTELVRDGQEGEAVVLIRAHFEDLTRKFLAPLDSFFARVIAESTFSADPAAATGSTDGAMPFDSAAFMAYLKNVGSLVSVKSRGMNLHSFGAPSGPVHGSALASTSGAAHASGSGGGGGGGSSSGGGGALGATRASLYLDFIRGPNFAPWWNAKWREARWETSLRGLESAVRPLLEGGSQAGAGASGEAELNAVRCALRSLDDELKKDATSLGLLGCSWQIPAPHEGRTSASNNSAPLSSSSVAHMPSATATGPEELALRKQQEQQQAEDDDLGTHMMRGASKMNDDHPALASRLFPPTSTSSSTAPPPAPHDNDTFSGSTRTDPPHTDADADADAAFFRTGSNAILALYLLGTADERTRATLRRLEEARVRARACLLARARVQ</sequence>
<feature type="compositionally biased region" description="Low complexity" evidence="1">
    <location>
        <begin position="1034"/>
        <end position="1046"/>
    </location>
</feature>
<feature type="compositionally biased region" description="Polar residues" evidence="1">
    <location>
        <begin position="329"/>
        <end position="343"/>
    </location>
</feature>
<keyword evidence="3" id="KW-1185">Reference proteome</keyword>
<feature type="compositionally biased region" description="Polar residues" evidence="1">
    <location>
        <begin position="250"/>
        <end position="261"/>
    </location>
</feature>
<feature type="compositionally biased region" description="Gly residues" evidence="1">
    <location>
        <begin position="13"/>
        <end position="22"/>
    </location>
</feature>
<feature type="compositionally biased region" description="Polar residues" evidence="1">
    <location>
        <begin position="221"/>
        <end position="232"/>
    </location>
</feature>
<dbReference type="PANTHER" id="PTHR13677:SF0">
    <property type="entry name" value="LD41638P"/>
    <property type="match status" value="1"/>
</dbReference>
<feature type="compositionally biased region" description="Gly residues" evidence="1">
    <location>
        <begin position="917"/>
        <end position="930"/>
    </location>
</feature>
<evidence type="ECO:0000313" key="3">
    <source>
        <dbReference type="Proteomes" id="UP001176521"/>
    </source>
</evidence>
<feature type="region of interest" description="Disordered" evidence="1">
    <location>
        <begin position="1030"/>
        <end position="1136"/>
    </location>
</feature>
<feature type="region of interest" description="Disordered" evidence="1">
    <location>
        <begin position="905"/>
        <end position="930"/>
    </location>
</feature>
<feature type="region of interest" description="Disordered" evidence="1">
    <location>
        <begin position="414"/>
        <end position="447"/>
    </location>
</feature>
<dbReference type="AlphaFoldDB" id="A0AAN6G8Z5"/>
<feature type="region of interest" description="Disordered" evidence="1">
    <location>
        <begin position="1"/>
        <end position="67"/>
    </location>
</feature>
<feature type="compositionally biased region" description="Low complexity" evidence="1">
    <location>
        <begin position="905"/>
        <end position="916"/>
    </location>
</feature>
<feature type="region of interest" description="Disordered" evidence="1">
    <location>
        <begin position="298"/>
        <end position="395"/>
    </location>
</feature>
<feature type="compositionally biased region" description="Low complexity" evidence="1">
    <location>
        <begin position="23"/>
        <end position="48"/>
    </location>
</feature>
<proteinExistence type="predicted"/>
<evidence type="ECO:0000313" key="2">
    <source>
        <dbReference type="EMBL" id="KAK0527668.1"/>
    </source>
</evidence>
<feature type="region of interest" description="Disordered" evidence="1">
    <location>
        <begin position="531"/>
        <end position="571"/>
    </location>
</feature>
<dbReference type="InterPro" id="IPR024224">
    <property type="entry name" value="DENND6"/>
</dbReference>
<dbReference type="Proteomes" id="UP001176521">
    <property type="component" value="Unassembled WGS sequence"/>
</dbReference>
<dbReference type="GO" id="GO:0005085">
    <property type="term" value="F:guanyl-nucleotide exchange factor activity"/>
    <property type="evidence" value="ECO:0007669"/>
    <property type="project" value="InterPro"/>
</dbReference>
<dbReference type="GO" id="GO:0055037">
    <property type="term" value="C:recycling endosome"/>
    <property type="evidence" value="ECO:0007669"/>
    <property type="project" value="TreeGrafter"/>
</dbReference>
<feature type="region of interest" description="Disordered" evidence="1">
    <location>
        <begin position="755"/>
        <end position="794"/>
    </location>
</feature>
<evidence type="ECO:0008006" key="4">
    <source>
        <dbReference type="Google" id="ProtNLM"/>
    </source>
</evidence>
<protein>
    <recommendedName>
        <fullName evidence="4">UDENN domain-containing protein</fullName>
    </recommendedName>
</protein>
<name>A0AAN6G8Z5_9BASI</name>
<dbReference type="EMBL" id="JAPDMQ010000302">
    <property type="protein sequence ID" value="KAK0527668.1"/>
    <property type="molecule type" value="Genomic_DNA"/>
</dbReference>
<gene>
    <name evidence="2" type="ORF">OC842_004796</name>
</gene>
<evidence type="ECO:0000256" key="1">
    <source>
        <dbReference type="SAM" id="MobiDB-lite"/>
    </source>
</evidence>
<comment type="caution">
    <text evidence="2">The sequence shown here is derived from an EMBL/GenBank/DDBJ whole genome shotgun (WGS) entry which is preliminary data.</text>
</comment>
<dbReference type="PANTHER" id="PTHR13677">
    <property type="entry name" value="LD41638P"/>
    <property type="match status" value="1"/>
</dbReference>
<feature type="compositionally biased region" description="Gly residues" evidence="1">
    <location>
        <begin position="761"/>
        <end position="776"/>
    </location>
</feature>
<feature type="compositionally biased region" description="Low complexity" evidence="1">
    <location>
        <begin position="211"/>
        <end position="220"/>
    </location>
</feature>
<feature type="compositionally biased region" description="Polar residues" evidence="1">
    <location>
        <begin position="303"/>
        <end position="322"/>
    </location>
</feature>
<accession>A0AAN6G8Z5</accession>
<feature type="compositionally biased region" description="Low complexity" evidence="1">
    <location>
        <begin position="179"/>
        <end position="193"/>
    </location>
</feature>
<reference evidence="2" key="1">
    <citation type="journal article" date="2023" name="PhytoFront">
        <title>Draft Genome Resources of Seven Strains of Tilletia horrida, Causal Agent of Kernel Smut of Rice.</title>
        <authorList>
            <person name="Khanal S."/>
            <person name="Antony Babu S."/>
            <person name="Zhou X.G."/>
        </authorList>
    </citation>
    <scope>NUCLEOTIDE SEQUENCE</scope>
    <source>
        <strain evidence="2">TX3</strain>
    </source>
</reference>